<proteinExistence type="predicted"/>
<accession>A0A0K0KVR3</accession>
<dbReference type="Proteomes" id="UP000207741">
    <property type="component" value="Segment"/>
</dbReference>
<reference evidence="2" key="1">
    <citation type="submission" date="2014-08" db="EMBL/GenBank/DDBJ databases">
        <authorList>
            <person name="Edwards T."/>
        </authorList>
    </citation>
    <scope>NUCLEOTIDE SEQUENCE [LARGE SCALE GENOMIC DNA]</scope>
</reference>
<dbReference type="KEGG" id="vg:26640086"/>
<sequence length="67" mass="8308">MYFIERDQKILGQRKKLYYSGSRTWTTKYDRRKSYKTYEEANKENEEFLRDVLYMHRDGRGSIKSDK</sequence>
<dbReference type="GeneID" id="26640086"/>
<evidence type="ECO:0000313" key="2">
    <source>
        <dbReference type="Proteomes" id="UP000207741"/>
    </source>
</evidence>
<evidence type="ECO:0000313" key="1">
    <source>
        <dbReference type="EMBL" id="AIR93586.1"/>
    </source>
</evidence>
<dbReference type="EMBL" id="KM359505">
    <property type="protein sequence ID" value="AIR93586.1"/>
    <property type="molecule type" value="Genomic_DNA"/>
</dbReference>
<protein>
    <submittedName>
        <fullName evidence="1">Uncharacterized protein</fullName>
    </submittedName>
</protein>
<keyword evidence="2" id="KW-1185">Reference proteome</keyword>
<name>A0A0K0KVR3_9CAUD</name>
<dbReference type="RefSeq" id="YP_009213542.1">
    <property type="nucleotide sequence ID" value="NC_028955.1"/>
</dbReference>
<organism evidence="1 2">
    <name type="scientific">Prochlorococcus phage P-TIM68</name>
    <dbReference type="NCBI Taxonomy" id="1542477"/>
    <lineage>
        <taxon>Viruses</taxon>
        <taxon>Duplodnaviria</taxon>
        <taxon>Heunggongvirae</taxon>
        <taxon>Uroviricota</taxon>
        <taxon>Caudoviricetes</taxon>
        <taxon>Pantevenvirales</taxon>
        <taxon>Kyanoviridae</taxon>
        <taxon>Haifavirus</taxon>
        <taxon>Haifavirus tim68</taxon>
    </lineage>
</organism>